<name>A0A4Y7JK23_PAPSO</name>
<gene>
    <name evidence="1" type="ORF">C5167_023181</name>
</gene>
<keyword evidence="2" id="KW-1185">Reference proteome</keyword>
<reference evidence="1 2" key="1">
    <citation type="journal article" date="2018" name="Science">
        <title>The opium poppy genome and morphinan production.</title>
        <authorList>
            <person name="Guo L."/>
            <person name="Winzer T."/>
            <person name="Yang X."/>
            <person name="Li Y."/>
            <person name="Ning Z."/>
            <person name="He Z."/>
            <person name="Teodor R."/>
            <person name="Lu Y."/>
            <person name="Bowser T.A."/>
            <person name="Graham I.A."/>
            <person name="Ye K."/>
        </authorList>
    </citation>
    <scope>NUCLEOTIDE SEQUENCE [LARGE SCALE GENOMIC DNA]</scope>
    <source>
        <strain evidence="2">cv. HN1</strain>
        <tissue evidence="1">Leaves</tissue>
    </source>
</reference>
<dbReference type="AlphaFoldDB" id="A0A4Y7JK23"/>
<sequence>MERERYVTIAGFTLWHIWKIRCVIIFDTVQMYMDTLISQIGNCCRVKCIPSVAQDEEQTEAYAALEAIKWPRKWE</sequence>
<protein>
    <submittedName>
        <fullName evidence="1">Uncharacterized protein</fullName>
    </submittedName>
</protein>
<evidence type="ECO:0000313" key="2">
    <source>
        <dbReference type="Proteomes" id="UP000316621"/>
    </source>
</evidence>
<organism evidence="1 2">
    <name type="scientific">Papaver somniferum</name>
    <name type="common">Opium poppy</name>
    <dbReference type="NCBI Taxonomy" id="3469"/>
    <lineage>
        <taxon>Eukaryota</taxon>
        <taxon>Viridiplantae</taxon>
        <taxon>Streptophyta</taxon>
        <taxon>Embryophyta</taxon>
        <taxon>Tracheophyta</taxon>
        <taxon>Spermatophyta</taxon>
        <taxon>Magnoliopsida</taxon>
        <taxon>Ranunculales</taxon>
        <taxon>Papaveraceae</taxon>
        <taxon>Papaveroideae</taxon>
        <taxon>Papaver</taxon>
    </lineage>
</organism>
<proteinExistence type="predicted"/>
<dbReference type="Proteomes" id="UP000316621">
    <property type="component" value="Chromosome 5"/>
</dbReference>
<dbReference type="Gramene" id="RZC61423">
    <property type="protein sequence ID" value="RZC61423"/>
    <property type="gene ID" value="C5167_023181"/>
</dbReference>
<accession>A0A4Y7JK23</accession>
<dbReference type="EMBL" id="CM010719">
    <property type="protein sequence ID" value="RZC61423.1"/>
    <property type="molecule type" value="Genomic_DNA"/>
</dbReference>
<evidence type="ECO:0000313" key="1">
    <source>
        <dbReference type="EMBL" id="RZC61423.1"/>
    </source>
</evidence>